<evidence type="ECO:0000313" key="3">
    <source>
        <dbReference type="Proteomes" id="UP000258928"/>
    </source>
</evidence>
<dbReference type="Proteomes" id="UP000258928">
    <property type="component" value="Unassembled WGS sequence"/>
</dbReference>
<accession>A0ABD7PB65</accession>
<name>A0ABD7PB65_KLEVA</name>
<evidence type="ECO:0000256" key="1">
    <source>
        <dbReference type="SAM" id="Phobius"/>
    </source>
</evidence>
<organism evidence="2 3">
    <name type="scientific">Klebsiella variicola</name>
    <dbReference type="NCBI Taxonomy" id="244366"/>
    <lineage>
        <taxon>Bacteria</taxon>
        <taxon>Pseudomonadati</taxon>
        <taxon>Pseudomonadota</taxon>
        <taxon>Gammaproteobacteria</taxon>
        <taxon>Enterobacterales</taxon>
        <taxon>Enterobacteriaceae</taxon>
        <taxon>Klebsiella/Raoultella group</taxon>
        <taxon>Klebsiella</taxon>
        <taxon>Klebsiella pneumoniae complex</taxon>
    </lineage>
</organism>
<sequence length="59" mass="7251">MHIYVFYAVRAFYSIFIIFTIVQKNSDGHIQELWIYTVLEYVMTFYCLHPEKTFLSYEK</sequence>
<keyword evidence="1" id="KW-0812">Transmembrane</keyword>
<evidence type="ECO:0000313" key="2">
    <source>
        <dbReference type="EMBL" id="SXF97346.1"/>
    </source>
</evidence>
<dbReference type="EMBL" id="UKAS01000017">
    <property type="protein sequence ID" value="SXF97346.1"/>
    <property type="molecule type" value="Genomic_DNA"/>
</dbReference>
<proteinExistence type="predicted"/>
<dbReference type="AlphaFoldDB" id="A0ABD7PB65"/>
<keyword evidence="1" id="KW-0472">Membrane</keyword>
<reference evidence="2 3" key="1">
    <citation type="submission" date="2018-08" db="EMBL/GenBank/DDBJ databases">
        <authorList>
            <consortium name="Pathogen Informatics"/>
        </authorList>
    </citation>
    <scope>NUCLEOTIDE SEQUENCE [LARGE SCALE GENOMIC DNA]</scope>
    <source>
        <strain evidence="2 3">EuSCAPE_TR218</strain>
    </source>
</reference>
<feature type="transmembrane region" description="Helical" evidence="1">
    <location>
        <begin position="6"/>
        <end position="22"/>
    </location>
</feature>
<protein>
    <submittedName>
        <fullName evidence="2">Uncharacterized protein</fullName>
    </submittedName>
</protein>
<gene>
    <name evidence="2" type="ORF">SAMEA3729809_04300</name>
</gene>
<keyword evidence="1" id="KW-1133">Transmembrane helix</keyword>
<comment type="caution">
    <text evidence="2">The sequence shown here is derived from an EMBL/GenBank/DDBJ whole genome shotgun (WGS) entry which is preliminary data.</text>
</comment>